<keyword evidence="1" id="KW-0540">Nuclease</keyword>
<dbReference type="InterPro" id="IPR038563">
    <property type="entry name" value="Endonuclease_7_sf"/>
</dbReference>
<gene>
    <name evidence="1" type="ORF">ACFQZM_38145</name>
</gene>
<dbReference type="SUPFAM" id="SSF54060">
    <property type="entry name" value="His-Me finger endonucleases"/>
    <property type="match status" value="2"/>
</dbReference>
<dbReference type="Gene3D" id="3.40.1800.10">
    <property type="entry name" value="His-Me finger endonucleases"/>
    <property type="match status" value="2"/>
</dbReference>
<dbReference type="InterPro" id="IPR004211">
    <property type="entry name" value="Endonuclease_7"/>
</dbReference>
<dbReference type="Pfam" id="PF02945">
    <property type="entry name" value="Endonuclease_7"/>
    <property type="match status" value="2"/>
</dbReference>
<accession>A0ABW2XVU5</accession>
<dbReference type="Proteomes" id="UP001597063">
    <property type="component" value="Unassembled WGS sequence"/>
</dbReference>
<keyword evidence="1" id="KW-0378">Hydrolase</keyword>
<protein>
    <submittedName>
        <fullName evidence="1">Endonuclease VII domain-containing protein</fullName>
    </submittedName>
</protein>
<keyword evidence="1" id="KW-0255">Endonuclease</keyword>
<sequence length="291" mass="32575">MKEIKTRNHGSERGYLLKLRYGITEQEADAMLAMQGGVCVICLRKEAKHVDHGHWTGRVRSMLCFGCNGGLGQFEEDPRCLGAAADYLEFRGPHARGMLLEFGSTTLAGPPRRKEEEWWRRRRSAGLSRQSNRQNHLRRRYGLEEADVRRLLDAQGGLCAVCWDVPAEHVDHDHATGAVRGIACGACNTGMGQLGDDPTSLRRAADYLLGQLVREVPTADGGTRLSFTVPDVDPVTVPLDGWEGYREADGRFRRDAWEVADDHEGPTWLDRCLDEILAWERAISEEYARSG</sequence>
<dbReference type="InterPro" id="IPR044925">
    <property type="entry name" value="His-Me_finger_sf"/>
</dbReference>
<evidence type="ECO:0000313" key="2">
    <source>
        <dbReference type="Proteomes" id="UP001597063"/>
    </source>
</evidence>
<dbReference type="GO" id="GO:0004519">
    <property type="term" value="F:endonuclease activity"/>
    <property type="evidence" value="ECO:0007669"/>
    <property type="project" value="UniProtKB-KW"/>
</dbReference>
<proteinExistence type="predicted"/>
<dbReference type="EMBL" id="JBHTGP010000018">
    <property type="protein sequence ID" value="MFD0690363.1"/>
    <property type="molecule type" value="Genomic_DNA"/>
</dbReference>
<organism evidence="1 2">
    <name type="scientific">Actinomadura fibrosa</name>
    <dbReference type="NCBI Taxonomy" id="111802"/>
    <lineage>
        <taxon>Bacteria</taxon>
        <taxon>Bacillati</taxon>
        <taxon>Actinomycetota</taxon>
        <taxon>Actinomycetes</taxon>
        <taxon>Streptosporangiales</taxon>
        <taxon>Thermomonosporaceae</taxon>
        <taxon>Actinomadura</taxon>
    </lineage>
</organism>
<comment type="caution">
    <text evidence="1">The sequence shown here is derived from an EMBL/GenBank/DDBJ whole genome shotgun (WGS) entry which is preliminary data.</text>
</comment>
<reference evidence="2" key="1">
    <citation type="journal article" date="2019" name="Int. J. Syst. Evol. Microbiol.">
        <title>The Global Catalogue of Microorganisms (GCM) 10K type strain sequencing project: providing services to taxonomists for standard genome sequencing and annotation.</title>
        <authorList>
            <consortium name="The Broad Institute Genomics Platform"/>
            <consortium name="The Broad Institute Genome Sequencing Center for Infectious Disease"/>
            <person name="Wu L."/>
            <person name="Ma J."/>
        </authorList>
    </citation>
    <scope>NUCLEOTIDE SEQUENCE [LARGE SCALE GENOMIC DNA]</scope>
    <source>
        <strain evidence="2">JCM 9371</strain>
    </source>
</reference>
<keyword evidence="2" id="KW-1185">Reference proteome</keyword>
<name>A0ABW2XVU5_9ACTN</name>
<dbReference type="RefSeq" id="WP_242619259.1">
    <property type="nucleotide sequence ID" value="NZ_CAACUY010000053.1"/>
</dbReference>
<evidence type="ECO:0000313" key="1">
    <source>
        <dbReference type="EMBL" id="MFD0690363.1"/>
    </source>
</evidence>